<sequence>MANDLNEEEAVVIGATISLLGVTTALLRNHNNRDTDNETRISQIWRQPFVNRDVDRENYINSVLYCGDTHYLNYIRMRPGPFFELCEMLERRALLVNTRHTSEREQVLMFLHLIGHNVRFRAIGGSSFVAIADMISKKFNVKCLSDHVDNHLRTMKTAWGIMAKLQSQSGYGWDENMRMIRMSPDVYNTYVEVNPTHEKYLNKKIDMYDEMAIVAGKDVVRGSGVKSFDDIEIQSLGVFLN</sequence>
<dbReference type="PANTHER" id="PTHR46929:SF23">
    <property type="entry name" value="L10-INTERACTING MYB DOMAIN-CONTAINING PROTEIN-LIKE"/>
    <property type="match status" value="1"/>
</dbReference>
<dbReference type="OrthoDB" id="785961at2759"/>
<name>A0A9Q1QE65_9CARY</name>
<evidence type="ECO:0000313" key="2">
    <source>
        <dbReference type="EMBL" id="KAJ8438837.1"/>
    </source>
</evidence>
<gene>
    <name evidence="2" type="ORF">Cgig2_023029</name>
</gene>
<dbReference type="InterPro" id="IPR058353">
    <property type="entry name" value="DUF8040"/>
</dbReference>
<proteinExistence type="predicted"/>
<dbReference type="Pfam" id="PF26138">
    <property type="entry name" value="DUF8040"/>
    <property type="match status" value="1"/>
</dbReference>
<dbReference type="AlphaFoldDB" id="A0A9Q1QE65"/>
<protein>
    <recommendedName>
        <fullName evidence="1">DUF8040 domain-containing protein</fullName>
    </recommendedName>
</protein>
<dbReference type="PANTHER" id="PTHR46929">
    <property type="entry name" value="EXPRESSED PROTEIN"/>
    <property type="match status" value="1"/>
</dbReference>
<reference evidence="2" key="1">
    <citation type="submission" date="2022-04" db="EMBL/GenBank/DDBJ databases">
        <title>Carnegiea gigantea Genome sequencing and assembly v2.</title>
        <authorList>
            <person name="Copetti D."/>
            <person name="Sanderson M.J."/>
            <person name="Burquez A."/>
            <person name="Wojciechowski M.F."/>
        </authorList>
    </citation>
    <scope>NUCLEOTIDE SEQUENCE</scope>
    <source>
        <strain evidence="2">SGP5-SGP5p</strain>
        <tissue evidence="2">Aerial part</tissue>
    </source>
</reference>
<evidence type="ECO:0000313" key="3">
    <source>
        <dbReference type="Proteomes" id="UP001153076"/>
    </source>
</evidence>
<dbReference type="Proteomes" id="UP001153076">
    <property type="component" value="Unassembled WGS sequence"/>
</dbReference>
<comment type="caution">
    <text evidence="2">The sequence shown here is derived from an EMBL/GenBank/DDBJ whole genome shotgun (WGS) entry which is preliminary data.</text>
</comment>
<feature type="domain" description="DUF8040" evidence="1">
    <location>
        <begin position="56"/>
        <end position="140"/>
    </location>
</feature>
<dbReference type="EMBL" id="JAKOGI010000239">
    <property type="protein sequence ID" value="KAJ8438837.1"/>
    <property type="molecule type" value="Genomic_DNA"/>
</dbReference>
<organism evidence="2 3">
    <name type="scientific">Carnegiea gigantea</name>
    <dbReference type="NCBI Taxonomy" id="171969"/>
    <lineage>
        <taxon>Eukaryota</taxon>
        <taxon>Viridiplantae</taxon>
        <taxon>Streptophyta</taxon>
        <taxon>Embryophyta</taxon>
        <taxon>Tracheophyta</taxon>
        <taxon>Spermatophyta</taxon>
        <taxon>Magnoliopsida</taxon>
        <taxon>eudicotyledons</taxon>
        <taxon>Gunneridae</taxon>
        <taxon>Pentapetalae</taxon>
        <taxon>Caryophyllales</taxon>
        <taxon>Cactineae</taxon>
        <taxon>Cactaceae</taxon>
        <taxon>Cactoideae</taxon>
        <taxon>Echinocereeae</taxon>
        <taxon>Carnegiea</taxon>
    </lineage>
</organism>
<keyword evidence="3" id="KW-1185">Reference proteome</keyword>
<accession>A0A9Q1QE65</accession>
<evidence type="ECO:0000259" key="1">
    <source>
        <dbReference type="Pfam" id="PF26138"/>
    </source>
</evidence>